<protein>
    <submittedName>
        <fullName evidence="2">Uncharacterized protein</fullName>
    </submittedName>
</protein>
<organism evidence="2 3">
    <name type="scientific">Opisthorchis viverrini</name>
    <name type="common">Southeast Asian liver fluke</name>
    <dbReference type="NCBI Taxonomy" id="6198"/>
    <lineage>
        <taxon>Eukaryota</taxon>
        <taxon>Metazoa</taxon>
        <taxon>Spiralia</taxon>
        <taxon>Lophotrochozoa</taxon>
        <taxon>Platyhelminthes</taxon>
        <taxon>Trematoda</taxon>
        <taxon>Digenea</taxon>
        <taxon>Opisthorchiida</taxon>
        <taxon>Opisthorchiata</taxon>
        <taxon>Opisthorchiidae</taxon>
        <taxon>Opisthorchis</taxon>
    </lineage>
</organism>
<name>A0A075A5L2_OPIVI</name>
<dbReference type="Proteomes" id="UP000054324">
    <property type="component" value="Unassembled WGS sequence"/>
</dbReference>
<feature type="region of interest" description="Disordered" evidence="1">
    <location>
        <begin position="82"/>
        <end position="101"/>
    </location>
</feature>
<dbReference type="AlphaFoldDB" id="A0A075A5L2"/>
<gene>
    <name evidence="2" type="ORF">T265_02725</name>
</gene>
<dbReference type="RefSeq" id="XP_009165304.1">
    <property type="nucleotide sequence ID" value="XM_009167040.1"/>
</dbReference>
<dbReference type="GeneID" id="20316913"/>
<dbReference type="KEGG" id="ovi:T265_02725"/>
<evidence type="ECO:0000256" key="1">
    <source>
        <dbReference type="SAM" id="MobiDB-lite"/>
    </source>
</evidence>
<feature type="compositionally biased region" description="Polar residues" evidence="1">
    <location>
        <begin position="83"/>
        <end position="101"/>
    </location>
</feature>
<evidence type="ECO:0000313" key="3">
    <source>
        <dbReference type="Proteomes" id="UP000054324"/>
    </source>
</evidence>
<dbReference type="EMBL" id="KL596653">
    <property type="protein sequence ID" value="KER30910.1"/>
    <property type="molecule type" value="Genomic_DNA"/>
</dbReference>
<accession>A0A075A5L2</accession>
<sequence length="101" mass="11192">MDESLPRASGCANMMEQITGMAQLTNSVKMRRNTAHREPQADPFTMDGSGTASLLSIRRLATTRKKIEYIKQIRICAKIGNRINRNNGTQDSTSSSCSRLT</sequence>
<reference evidence="2 3" key="1">
    <citation type="submission" date="2013-11" db="EMBL/GenBank/DDBJ databases">
        <title>Opisthorchis viverrini - life in the bile duct.</title>
        <authorList>
            <person name="Young N.D."/>
            <person name="Nagarajan N."/>
            <person name="Lin S.J."/>
            <person name="Korhonen P.K."/>
            <person name="Jex A.R."/>
            <person name="Hall R.S."/>
            <person name="Safavi-Hemami H."/>
            <person name="Kaewkong W."/>
            <person name="Bertrand D."/>
            <person name="Gao S."/>
            <person name="Seet Q."/>
            <person name="Wongkham S."/>
            <person name="Teh B.T."/>
            <person name="Wongkham C."/>
            <person name="Intapan P.M."/>
            <person name="Maleewong W."/>
            <person name="Yang X."/>
            <person name="Hu M."/>
            <person name="Wang Z."/>
            <person name="Hofmann A."/>
            <person name="Sternberg P.W."/>
            <person name="Tan P."/>
            <person name="Wang J."/>
            <person name="Gasser R.B."/>
        </authorList>
    </citation>
    <scope>NUCLEOTIDE SEQUENCE [LARGE SCALE GENOMIC DNA]</scope>
</reference>
<dbReference type="CTD" id="20316913"/>
<keyword evidence="3" id="KW-1185">Reference proteome</keyword>
<proteinExistence type="predicted"/>
<evidence type="ECO:0000313" key="2">
    <source>
        <dbReference type="EMBL" id="KER30910.1"/>
    </source>
</evidence>